<dbReference type="InterPro" id="IPR050493">
    <property type="entry name" value="FAD-dep_Monooxygenase_BioMet"/>
</dbReference>
<keyword evidence="1" id="KW-0560">Oxidoreductase</keyword>
<evidence type="ECO:0000259" key="3">
    <source>
        <dbReference type="Pfam" id="PF01494"/>
    </source>
</evidence>
<dbReference type="PANTHER" id="PTHR13789">
    <property type="entry name" value="MONOOXYGENASE"/>
    <property type="match status" value="1"/>
</dbReference>
<evidence type="ECO:0000256" key="1">
    <source>
        <dbReference type="ARBA" id="ARBA00023002"/>
    </source>
</evidence>
<organism evidence="4 5">
    <name type="scientific">Spirosoma telluris</name>
    <dbReference type="NCBI Taxonomy" id="2183553"/>
    <lineage>
        <taxon>Bacteria</taxon>
        <taxon>Pseudomonadati</taxon>
        <taxon>Bacteroidota</taxon>
        <taxon>Cytophagia</taxon>
        <taxon>Cytophagales</taxon>
        <taxon>Cytophagaceae</taxon>
        <taxon>Spirosoma</taxon>
    </lineage>
</organism>
<dbReference type="Proteomes" id="UP000249016">
    <property type="component" value="Unassembled WGS sequence"/>
</dbReference>
<evidence type="ECO:0000313" key="4">
    <source>
        <dbReference type="EMBL" id="RAI77635.1"/>
    </source>
</evidence>
<dbReference type="AlphaFoldDB" id="A0A327NSC5"/>
<dbReference type="PRINTS" id="PR00420">
    <property type="entry name" value="RNGMNOXGNASE"/>
</dbReference>
<protein>
    <submittedName>
        <fullName evidence="4">Monooxygenase</fullName>
    </submittedName>
</protein>
<proteinExistence type="predicted"/>
<dbReference type="InterPro" id="IPR002938">
    <property type="entry name" value="FAD-bd"/>
</dbReference>
<keyword evidence="2 4" id="KW-0503">Monooxygenase</keyword>
<gene>
    <name evidence="4" type="ORF">HMF3257_32170</name>
</gene>
<dbReference type="GO" id="GO:0004497">
    <property type="term" value="F:monooxygenase activity"/>
    <property type="evidence" value="ECO:0007669"/>
    <property type="project" value="UniProtKB-KW"/>
</dbReference>
<keyword evidence="5" id="KW-1185">Reference proteome</keyword>
<dbReference type="InterPro" id="IPR036188">
    <property type="entry name" value="FAD/NAD-bd_sf"/>
</dbReference>
<evidence type="ECO:0000256" key="2">
    <source>
        <dbReference type="ARBA" id="ARBA00023033"/>
    </source>
</evidence>
<reference evidence="4 5" key="1">
    <citation type="submission" date="2018-06" db="EMBL/GenBank/DDBJ databases">
        <title>Spirosoma sp. HMF3257 Genome sequencing and assembly.</title>
        <authorList>
            <person name="Kang H."/>
            <person name="Cha I."/>
            <person name="Kim H."/>
            <person name="Kang J."/>
            <person name="Joh K."/>
        </authorList>
    </citation>
    <scope>NUCLEOTIDE SEQUENCE [LARGE SCALE GENOMIC DNA]</scope>
    <source>
        <strain evidence="4 5">HMF3257</strain>
    </source>
</reference>
<dbReference type="Pfam" id="PF01494">
    <property type="entry name" value="FAD_binding_3"/>
    <property type="match status" value="1"/>
</dbReference>
<dbReference type="GO" id="GO:0071949">
    <property type="term" value="F:FAD binding"/>
    <property type="evidence" value="ECO:0007669"/>
    <property type="project" value="InterPro"/>
</dbReference>
<evidence type="ECO:0000313" key="5">
    <source>
        <dbReference type="Proteomes" id="UP000249016"/>
    </source>
</evidence>
<comment type="caution">
    <text evidence="4">The sequence shown here is derived from an EMBL/GenBank/DDBJ whole genome shotgun (WGS) entry which is preliminary data.</text>
</comment>
<dbReference type="SUPFAM" id="SSF51905">
    <property type="entry name" value="FAD/NAD(P)-binding domain"/>
    <property type="match status" value="1"/>
</dbReference>
<dbReference type="EMBL" id="QLII01000001">
    <property type="protein sequence ID" value="RAI77635.1"/>
    <property type="molecule type" value="Genomic_DNA"/>
</dbReference>
<feature type="domain" description="FAD-binding" evidence="3">
    <location>
        <begin position="12"/>
        <end position="333"/>
    </location>
</feature>
<dbReference type="NCBIfam" id="NF005243">
    <property type="entry name" value="PRK06753.1"/>
    <property type="match status" value="1"/>
</dbReference>
<dbReference type="PANTHER" id="PTHR13789:SF309">
    <property type="entry name" value="PUTATIVE (AFU_ORTHOLOGUE AFUA_6G14510)-RELATED"/>
    <property type="match status" value="1"/>
</dbReference>
<accession>A0A327NSC5</accession>
<dbReference type="RefSeq" id="WP_111348489.1">
    <property type="nucleotide sequence ID" value="NZ_QLII01000001.1"/>
</dbReference>
<dbReference type="Gene3D" id="3.50.50.60">
    <property type="entry name" value="FAD/NAD(P)-binding domain"/>
    <property type="match status" value="1"/>
</dbReference>
<sequence>MLIHHSGRRYRGLTTALALKKIGIQATVFEAAPTIKPLGAGLALAANAIKAFQRLGIGDAVVQAGRLLDAFSIYDQHGQIITHTDSRAVSQKYGLDNFSIHRAALHQVLMDHLGKGVVQTGKRDIGMQQKSDKVSIQFDDGTTHETNYLLVADGIHSPIRKQLVPQSKPRYAGYTCWRAVVDATGLTLSEASETWGPKGRFGVVPLANNQLYWFATQTAPANDSRMSQMTTSDLLKQFGSYHSPIPDILSRTPDNALIWSDICDLKPLKTYAFDNIVLLGDAAHATTPNMGQGACQAIEDAVVLADELAREGRVSDAFQRFEQRRLKRTHTIIETSRRLGTVAQLDNRLLATLRNGLFRMLPASVNERQLEMLYQVDF</sequence>
<name>A0A327NSC5_9BACT</name>